<feature type="region of interest" description="Disordered" evidence="1">
    <location>
        <begin position="95"/>
        <end position="123"/>
    </location>
</feature>
<feature type="region of interest" description="Disordered" evidence="1">
    <location>
        <begin position="1"/>
        <end position="32"/>
    </location>
</feature>
<evidence type="ECO:0000256" key="1">
    <source>
        <dbReference type="SAM" id="MobiDB-lite"/>
    </source>
</evidence>
<reference evidence="2" key="1">
    <citation type="journal article" date="2021" name="Sci. Adv.">
        <title>The American lobster genome reveals insights on longevity, neural, and immune adaptations.</title>
        <authorList>
            <person name="Polinski J.M."/>
            <person name="Zimin A.V."/>
            <person name="Clark K.F."/>
            <person name="Kohn A.B."/>
            <person name="Sadowski N."/>
            <person name="Timp W."/>
            <person name="Ptitsyn A."/>
            <person name="Khanna P."/>
            <person name="Romanova D.Y."/>
            <person name="Williams P."/>
            <person name="Greenwood S.J."/>
            <person name="Moroz L.L."/>
            <person name="Walt D.R."/>
            <person name="Bodnar A.G."/>
        </authorList>
    </citation>
    <scope>NUCLEOTIDE SEQUENCE</scope>
    <source>
        <strain evidence="2">GMGI-L3</strain>
    </source>
</reference>
<sequence>MDLDDWLVSTSSKEEEESSTRGQRHGLQNQPSEVLPFTITTTGVAGDEVGHLHGFPPPLLRLRTTNTTAPLCCLKVVQLYLPPVGDPPRLPQLCGRGGTPGSSAFQPLDQGGKRGHPGRTQESRTSLALHLSSLLHPWLSHNALLWWTLWVPPTPTLSVAPDASDGLDRQMEGISHQCTRAVRGVEILEYNQLTENETICLEMDSTAAVFCLNRQGTSCWTDALSHFKGTSVEWTLRQNVFQSLIERWGRLEVDHFASQTSAQLSAYLSRLTPTPHRGPVSPRSCYRSAKSFTASREIPPPGPLLAGSTMVLRATRLVSASTDVRERLPLRSLSCQVTEITSLTCVEFLHASLSRLYSRRMVEEILSGLRPSTNRQYKSCWKAFQQYPREQAAPTPSESIVLKFLSSIAHEQGRSIPTLYVHLAALTDPLDYGCRVKVNNRSVTLLRWGLFHQQPPARPPRSFWSLEKSSLIWARGGHGLQVLPAIGTHEVRPLDLLRPRRFCNVPPTSLVKNERENHRLQPVAVLAWKAGPSANTFPLRPITPPTSIISSFTLDLAAC</sequence>
<dbReference type="Proteomes" id="UP000747542">
    <property type="component" value="Unassembled WGS sequence"/>
</dbReference>
<organism evidence="2 3">
    <name type="scientific">Homarus americanus</name>
    <name type="common">American lobster</name>
    <dbReference type="NCBI Taxonomy" id="6706"/>
    <lineage>
        <taxon>Eukaryota</taxon>
        <taxon>Metazoa</taxon>
        <taxon>Ecdysozoa</taxon>
        <taxon>Arthropoda</taxon>
        <taxon>Crustacea</taxon>
        <taxon>Multicrustacea</taxon>
        <taxon>Malacostraca</taxon>
        <taxon>Eumalacostraca</taxon>
        <taxon>Eucarida</taxon>
        <taxon>Decapoda</taxon>
        <taxon>Pleocyemata</taxon>
        <taxon>Astacidea</taxon>
        <taxon>Nephropoidea</taxon>
        <taxon>Nephropidae</taxon>
        <taxon>Homarus</taxon>
    </lineage>
</organism>
<dbReference type="EMBL" id="JAHLQT010020073">
    <property type="protein sequence ID" value="KAG7168461.1"/>
    <property type="molecule type" value="Genomic_DNA"/>
</dbReference>
<dbReference type="AlphaFoldDB" id="A0A8J5K650"/>
<protein>
    <submittedName>
        <fullName evidence="2">Uncharacterized protein</fullName>
    </submittedName>
</protein>
<name>A0A8J5K650_HOMAM</name>
<evidence type="ECO:0000313" key="2">
    <source>
        <dbReference type="EMBL" id="KAG7168461.1"/>
    </source>
</evidence>
<accession>A0A8J5K650</accession>
<gene>
    <name evidence="2" type="ORF">Hamer_G002525</name>
</gene>
<evidence type="ECO:0000313" key="3">
    <source>
        <dbReference type="Proteomes" id="UP000747542"/>
    </source>
</evidence>
<keyword evidence="3" id="KW-1185">Reference proteome</keyword>
<comment type="caution">
    <text evidence="2">The sequence shown here is derived from an EMBL/GenBank/DDBJ whole genome shotgun (WGS) entry which is preliminary data.</text>
</comment>
<proteinExistence type="predicted"/>